<evidence type="ECO:0000256" key="1">
    <source>
        <dbReference type="SAM" id="MobiDB-lite"/>
    </source>
</evidence>
<sequence precursor="true">MLRILKWVSAPVLAVALMSVDAPQAQAGGGIRLQIGGYGGYHNNGFRVPSYGYRSYGLRHQSLYGGSYYSRPHLHYHAPSLVPHRGHYHYQPGHFDLYFGPHHGHHRGHHHGHHRGRRHGH</sequence>
<dbReference type="OrthoDB" id="288328at2"/>
<keyword evidence="4" id="KW-1185">Reference proteome</keyword>
<dbReference type="Proteomes" id="UP000325286">
    <property type="component" value="Chromosome"/>
</dbReference>
<dbReference type="EMBL" id="CP042914">
    <property type="protein sequence ID" value="QEG39726.1"/>
    <property type="molecule type" value="Genomic_DNA"/>
</dbReference>
<protein>
    <submittedName>
        <fullName evidence="3">Uncharacterized protein</fullName>
    </submittedName>
</protein>
<evidence type="ECO:0000313" key="4">
    <source>
        <dbReference type="Proteomes" id="UP000325286"/>
    </source>
</evidence>
<proteinExistence type="predicted"/>
<feature type="region of interest" description="Disordered" evidence="1">
    <location>
        <begin position="101"/>
        <end position="121"/>
    </location>
</feature>
<organism evidence="3 4">
    <name type="scientific">Roseimaritima ulvae</name>
    <dbReference type="NCBI Taxonomy" id="980254"/>
    <lineage>
        <taxon>Bacteria</taxon>
        <taxon>Pseudomonadati</taxon>
        <taxon>Planctomycetota</taxon>
        <taxon>Planctomycetia</taxon>
        <taxon>Pirellulales</taxon>
        <taxon>Pirellulaceae</taxon>
        <taxon>Roseimaritima</taxon>
    </lineage>
</organism>
<keyword evidence="2" id="KW-0732">Signal</keyword>
<evidence type="ECO:0000313" key="3">
    <source>
        <dbReference type="EMBL" id="QEG39726.1"/>
    </source>
</evidence>
<feature type="compositionally biased region" description="Basic residues" evidence="1">
    <location>
        <begin position="102"/>
        <end position="121"/>
    </location>
</feature>
<reference evidence="3 4" key="1">
    <citation type="submission" date="2019-08" db="EMBL/GenBank/DDBJ databases">
        <title>Deep-cultivation of Planctomycetes and their phenomic and genomic characterization uncovers novel biology.</title>
        <authorList>
            <person name="Wiegand S."/>
            <person name="Jogler M."/>
            <person name="Boedeker C."/>
            <person name="Pinto D."/>
            <person name="Vollmers J."/>
            <person name="Rivas-Marin E."/>
            <person name="Kohn T."/>
            <person name="Peeters S.H."/>
            <person name="Heuer A."/>
            <person name="Rast P."/>
            <person name="Oberbeckmann S."/>
            <person name="Bunk B."/>
            <person name="Jeske O."/>
            <person name="Meyerdierks A."/>
            <person name="Storesund J.E."/>
            <person name="Kallscheuer N."/>
            <person name="Luecker S."/>
            <person name="Lage O.M."/>
            <person name="Pohl T."/>
            <person name="Merkel B.J."/>
            <person name="Hornburger P."/>
            <person name="Mueller R.-W."/>
            <person name="Bruemmer F."/>
            <person name="Labrenz M."/>
            <person name="Spormann A.M."/>
            <person name="Op den Camp H."/>
            <person name="Overmann J."/>
            <person name="Amann R."/>
            <person name="Jetten M.S.M."/>
            <person name="Mascher T."/>
            <person name="Medema M.H."/>
            <person name="Devos D.P."/>
            <person name="Kaster A.-K."/>
            <person name="Ovreas L."/>
            <person name="Rohde M."/>
            <person name="Galperin M.Y."/>
            <person name="Jogler C."/>
        </authorList>
    </citation>
    <scope>NUCLEOTIDE SEQUENCE [LARGE SCALE GENOMIC DNA]</scope>
    <source>
        <strain evidence="3 4">UC8</strain>
    </source>
</reference>
<gene>
    <name evidence="3" type="ORF">UC8_17240</name>
</gene>
<dbReference type="AlphaFoldDB" id="A0A5B9QRN8"/>
<feature type="chain" id="PRO_5023049429" evidence="2">
    <location>
        <begin position="28"/>
        <end position="121"/>
    </location>
</feature>
<dbReference type="RefSeq" id="WP_084426258.1">
    <property type="nucleotide sequence ID" value="NZ_CP042914.1"/>
</dbReference>
<feature type="signal peptide" evidence="2">
    <location>
        <begin position="1"/>
        <end position="27"/>
    </location>
</feature>
<name>A0A5B9QRN8_9BACT</name>
<accession>A0A5B9QRN8</accession>
<evidence type="ECO:0000256" key="2">
    <source>
        <dbReference type="SAM" id="SignalP"/>
    </source>
</evidence>
<dbReference type="KEGG" id="rul:UC8_17240"/>